<feature type="region of interest" description="Disordered" evidence="1">
    <location>
        <begin position="401"/>
        <end position="427"/>
    </location>
</feature>
<dbReference type="InterPro" id="IPR007253">
    <property type="entry name" value="Cell_wall-bd_2"/>
</dbReference>
<dbReference type="Pfam" id="PF04122">
    <property type="entry name" value="CW_binding_2"/>
    <property type="match status" value="3"/>
</dbReference>
<evidence type="ECO:0000313" key="6">
    <source>
        <dbReference type="Proteomes" id="UP000007488"/>
    </source>
</evidence>
<reference evidence="5 6" key="1">
    <citation type="journal article" date="2011" name="Stand. Genomic Sci.">
        <title>Complete genome sequence of Syntrophobotulus glycolicus type strain (FlGlyR).</title>
        <authorList>
            <person name="Han C."/>
            <person name="Mwirichia R."/>
            <person name="Chertkov O."/>
            <person name="Held B."/>
            <person name="Lapidus A."/>
            <person name="Nolan M."/>
            <person name="Lucas S."/>
            <person name="Hammon N."/>
            <person name="Deshpande S."/>
            <person name="Cheng J.F."/>
            <person name="Tapia R."/>
            <person name="Goodwin L."/>
            <person name="Pitluck S."/>
            <person name="Huntemann M."/>
            <person name="Liolios K."/>
            <person name="Ivanova N."/>
            <person name="Pagani I."/>
            <person name="Mavromatis K."/>
            <person name="Ovchinikova G."/>
            <person name="Pati A."/>
            <person name="Chen A."/>
            <person name="Palaniappan K."/>
            <person name="Land M."/>
            <person name="Hauser L."/>
            <person name="Brambilla E.M."/>
            <person name="Rohde M."/>
            <person name="Spring S."/>
            <person name="Sikorski J."/>
            <person name="Goker M."/>
            <person name="Woyke T."/>
            <person name="Bristow J."/>
            <person name="Eisen J.A."/>
            <person name="Markowitz V."/>
            <person name="Hugenholtz P."/>
            <person name="Kyrpides N.C."/>
            <person name="Klenk H.P."/>
            <person name="Detter J.C."/>
        </authorList>
    </citation>
    <scope>NUCLEOTIDE SEQUENCE [LARGE SCALE GENOMIC DNA]</scope>
    <source>
        <strain evidence="6">DSM 8271 / FlGlyR</strain>
    </source>
</reference>
<dbReference type="Gene3D" id="2.160.20.110">
    <property type="match status" value="1"/>
</dbReference>
<feature type="signal peptide" evidence="2">
    <location>
        <begin position="1"/>
        <end position="36"/>
    </location>
</feature>
<dbReference type="KEGG" id="sgy:Sgly_2796"/>
<dbReference type="PANTHER" id="PTHR30032">
    <property type="entry name" value="N-ACETYLMURAMOYL-L-ALANINE AMIDASE-RELATED"/>
    <property type="match status" value="1"/>
</dbReference>
<feature type="chain" id="PRO_5003256765" evidence="2">
    <location>
        <begin position="37"/>
        <end position="806"/>
    </location>
</feature>
<dbReference type="PANTHER" id="PTHR30032:SF8">
    <property type="entry name" value="GERMINATION-SPECIFIC N-ACETYLMURAMOYL-L-ALANINE AMIDASE"/>
    <property type="match status" value="1"/>
</dbReference>
<evidence type="ECO:0000259" key="3">
    <source>
        <dbReference type="Pfam" id="PF07550"/>
    </source>
</evidence>
<dbReference type="AlphaFoldDB" id="F0SYF5"/>
<dbReference type="Proteomes" id="UP000007488">
    <property type="component" value="Chromosome"/>
</dbReference>
<evidence type="ECO:0000256" key="1">
    <source>
        <dbReference type="SAM" id="MobiDB-lite"/>
    </source>
</evidence>
<dbReference type="Gene3D" id="3.40.50.12090">
    <property type="match status" value="2"/>
</dbReference>
<feature type="domain" description="GLUG" evidence="4">
    <location>
        <begin position="360"/>
        <end position="386"/>
    </location>
</feature>
<name>F0SYF5_SYNGF</name>
<sequence>MRIEPTIKNWRIRRKFFSLLLIAAIAVTFLPLPSHAAAPFAGGDGTAESPYQIASAEQLDEVRYHLDKHFILTADISLSDYGDWEPIGAFQSLSDAPEDAEVPQPAVAFTGTFDGNHHTISNININKPMSMAVGLFGCTVGTEENPGSISNLNLENVNAAGYYLIGGAVGLQHQNFMVQNVTLTGTNEIQGLQGVGGIIGTSFDTVKNCTAIADIVVTGDDGACAGVVVGGTDGGSLLNCTAAGGSVTATGKNCWALGGVCGAPYAAPKITTCMAENVTITASGTNNRLIGGLVGFTGTYGEDAPTSVTNCTVAGITINVSDSTTCVGGLVGGSTAGSTQTIPSVFAIKDSSTAGAITGGTASVGSIAGYAYHSTVENCTSTMTWNSGILNQIGENVAVPVKSRGGRSSGGSSSSLLTPPALATDSSGNTAGSAVDITFNDDQAWRTAISRLTVDGKVLTNAQYTITAGSIRIIAGVLETPGNHKIAVISSGYSNAVIAQTMTEASIASVVRLAGSNRFETAVAIARAGWTDGADNVVLVYAFDFPDALAAVPLAKKLNAPILLTSKTELSSVTLAEMERLNAKKITLIGSAGVISQNVEDSLIARYGRNNIVRYGGANRYATAAAIAEAMGQTGKAVLVNGETAHYPDALAISPYAAYHGIPILFTEASRLPAETARALTTQNVGAAIIVGGEGAISAEVFNQIPGASRYGGDDRYGTAVAIIKGLAHEFNQVYVVTGVNFPDALVAGNLAAHTQSPLILVDKQIPEAVQTFFTTAGQDIAKITIIGGEEIIPASQISDLLKALE</sequence>
<reference evidence="6" key="2">
    <citation type="submission" date="2011-02" db="EMBL/GenBank/DDBJ databases">
        <title>The complete genome of Syntrophobotulus glycolicus DSM 8271.</title>
        <authorList>
            <person name="Lucas S."/>
            <person name="Copeland A."/>
            <person name="Lapidus A."/>
            <person name="Bruce D."/>
            <person name="Goodwin L."/>
            <person name="Pitluck S."/>
            <person name="Kyrpides N."/>
            <person name="Mavromatis K."/>
            <person name="Pagani I."/>
            <person name="Ivanova N."/>
            <person name="Mikhailova N."/>
            <person name="Chertkov O."/>
            <person name="Held B."/>
            <person name="Detter J.C."/>
            <person name="Tapia R."/>
            <person name="Han C."/>
            <person name="Land M."/>
            <person name="Hauser L."/>
            <person name="Markowitz V."/>
            <person name="Cheng J.-F."/>
            <person name="Hugenholtz P."/>
            <person name="Woyke T."/>
            <person name="Wu D."/>
            <person name="Spring S."/>
            <person name="Schroeder M."/>
            <person name="Brambilla E."/>
            <person name="Klenk H.-P."/>
            <person name="Eisen J.A."/>
        </authorList>
    </citation>
    <scope>NUCLEOTIDE SEQUENCE [LARGE SCALE GENOMIC DNA]</scope>
    <source>
        <strain evidence="6">DSM 8271 / FlGlyR</strain>
    </source>
</reference>
<dbReference type="RefSeq" id="WP_013625887.1">
    <property type="nucleotide sequence ID" value="NC_015172.1"/>
</dbReference>
<accession>F0SYF5</accession>
<evidence type="ECO:0000313" key="5">
    <source>
        <dbReference type="EMBL" id="ADY57067.1"/>
    </source>
</evidence>
<keyword evidence="6" id="KW-1185">Reference proteome</keyword>
<proteinExistence type="predicted"/>
<dbReference type="Pfam" id="PF07581">
    <property type="entry name" value="Glug"/>
    <property type="match status" value="2"/>
</dbReference>
<dbReference type="InterPro" id="IPR011493">
    <property type="entry name" value="GLUG"/>
</dbReference>
<keyword evidence="2" id="KW-0732">Signal</keyword>
<evidence type="ECO:0000259" key="4">
    <source>
        <dbReference type="Pfam" id="PF07581"/>
    </source>
</evidence>
<feature type="domain" description="Heme-binding protein Shr-like Hb-interacting" evidence="3">
    <location>
        <begin position="422"/>
        <end position="502"/>
    </location>
</feature>
<organism evidence="5 6">
    <name type="scientific">Syntrophobotulus glycolicus (strain DSM 8271 / FlGlyR)</name>
    <dbReference type="NCBI Taxonomy" id="645991"/>
    <lineage>
        <taxon>Bacteria</taxon>
        <taxon>Bacillati</taxon>
        <taxon>Bacillota</taxon>
        <taxon>Clostridia</taxon>
        <taxon>Eubacteriales</taxon>
        <taxon>Desulfitobacteriaceae</taxon>
        <taxon>Syntrophobotulus</taxon>
    </lineage>
</organism>
<dbReference type="HOGENOM" id="CLU_349474_0_0_9"/>
<dbReference type="Pfam" id="PF07550">
    <property type="entry name" value="Shr-like_HID"/>
    <property type="match status" value="1"/>
</dbReference>
<dbReference type="EMBL" id="CP002547">
    <property type="protein sequence ID" value="ADY57067.1"/>
    <property type="molecule type" value="Genomic_DNA"/>
</dbReference>
<dbReference type="eggNOG" id="COG2138">
    <property type="taxonomic scope" value="Bacteria"/>
</dbReference>
<dbReference type="InterPro" id="IPR011432">
    <property type="entry name" value="Shr-like_HID"/>
</dbReference>
<feature type="domain" description="GLUG" evidence="4">
    <location>
        <begin position="287"/>
        <end position="319"/>
    </location>
</feature>
<dbReference type="STRING" id="645991.Sgly_2796"/>
<dbReference type="eggNOG" id="COG5386">
    <property type="taxonomic scope" value="Bacteria"/>
</dbReference>
<protein>
    <submittedName>
        <fullName evidence="5">Cell wall binding repeat 2-containing protein</fullName>
    </submittedName>
</protein>
<dbReference type="InterPro" id="IPR051922">
    <property type="entry name" value="Bact_Sporulation_Assoc"/>
</dbReference>
<evidence type="ECO:0000256" key="2">
    <source>
        <dbReference type="SAM" id="SignalP"/>
    </source>
</evidence>
<gene>
    <name evidence="5" type="ordered locus">Sgly_2796</name>
</gene>